<dbReference type="PROSITE" id="PS51085">
    <property type="entry name" value="2FE2S_FER_2"/>
    <property type="match status" value="1"/>
</dbReference>
<dbReference type="Pfam" id="PF00111">
    <property type="entry name" value="Fer2"/>
    <property type="match status" value="1"/>
</dbReference>
<evidence type="ECO:0000313" key="3">
    <source>
        <dbReference type="EMBL" id="MCE2593268.1"/>
    </source>
</evidence>
<reference evidence="3 4" key="1">
    <citation type="journal article" date="2022" name="Environ. Microbiol. Rep.">
        <title>Eco-phylogenetic analyses reveal divergent evolution of vitamin B12 metabolism in the marine bacterial family 'Psychromonadaceae'.</title>
        <authorList>
            <person name="Jin X."/>
            <person name="Yang Y."/>
            <person name="Cao H."/>
            <person name="Gao B."/>
            <person name="Zhao Z."/>
        </authorList>
    </citation>
    <scope>NUCLEOTIDE SEQUENCE [LARGE SCALE GENOMIC DNA]</scope>
    <source>
        <strain evidence="3 4">MKS20</strain>
    </source>
</reference>
<dbReference type="InterPro" id="IPR036010">
    <property type="entry name" value="2Fe-2S_ferredoxin-like_sf"/>
</dbReference>
<sequence>MSKKMVINGVDFHASEEKTLLENLELQGIQTEYQCRDGHCGACQCQLISGSVEYIIEPLAYVRKDHILTCCSKAKSAIELAIPEAKLPLKLTG</sequence>
<dbReference type="PROSITE" id="PS00197">
    <property type="entry name" value="2FE2S_FER_1"/>
    <property type="match status" value="1"/>
</dbReference>
<organism evidence="3 4">
    <name type="scientific">Motilimonas cestriensis</name>
    <dbReference type="NCBI Taxonomy" id="2742685"/>
    <lineage>
        <taxon>Bacteria</taxon>
        <taxon>Pseudomonadati</taxon>
        <taxon>Pseudomonadota</taxon>
        <taxon>Gammaproteobacteria</taxon>
        <taxon>Alteromonadales</taxon>
        <taxon>Alteromonadales genera incertae sedis</taxon>
        <taxon>Motilimonas</taxon>
    </lineage>
</organism>
<dbReference type="InterPro" id="IPR001041">
    <property type="entry name" value="2Fe-2S_ferredoxin-type"/>
</dbReference>
<evidence type="ECO:0000259" key="2">
    <source>
        <dbReference type="PROSITE" id="PS51085"/>
    </source>
</evidence>
<dbReference type="SUPFAM" id="SSF54292">
    <property type="entry name" value="2Fe-2S ferredoxin-like"/>
    <property type="match status" value="1"/>
</dbReference>
<dbReference type="InterPro" id="IPR012675">
    <property type="entry name" value="Beta-grasp_dom_sf"/>
</dbReference>
<feature type="domain" description="2Fe-2S ferredoxin-type" evidence="2">
    <location>
        <begin position="1"/>
        <end position="86"/>
    </location>
</feature>
<dbReference type="EMBL" id="JAIMJA010000001">
    <property type="protein sequence ID" value="MCE2593268.1"/>
    <property type="molecule type" value="Genomic_DNA"/>
</dbReference>
<gene>
    <name evidence="3" type="ORF">K6Y31_00335</name>
</gene>
<comment type="caution">
    <text evidence="3">The sequence shown here is derived from an EMBL/GenBank/DDBJ whole genome shotgun (WGS) entry which is preliminary data.</text>
</comment>
<keyword evidence="1" id="KW-0830">Ubiquinone</keyword>
<accession>A0ABS8W679</accession>
<evidence type="ECO:0000313" key="4">
    <source>
        <dbReference type="Proteomes" id="UP001201273"/>
    </source>
</evidence>
<dbReference type="InterPro" id="IPR006058">
    <property type="entry name" value="2Fe2S_fd_BS"/>
</dbReference>
<keyword evidence="4" id="KW-1185">Reference proteome</keyword>
<protein>
    <submittedName>
        <fullName evidence="3">2Fe-2S iron-sulfur cluster binding domain-containing protein</fullName>
    </submittedName>
</protein>
<dbReference type="Gene3D" id="3.10.20.30">
    <property type="match status" value="1"/>
</dbReference>
<dbReference type="Proteomes" id="UP001201273">
    <property type="component" value="Unassembled WGS sequence"/>
</dbReference>
<dbReference type="CDD" id="cd00207">
    <property type="entry name" value="fer2"/>
    <property type="match status" value="1"/>
</dbReference>
<evidence type="ECO:0000256" key="1">
    <source>
        <dbReference type="ARBA" id="ARBA00023075"/>
    </source>
</evidence>
<dbReference type="NCBIfam" id="NF007985">
    <property type="entry name" value="PRK10713.1"/>
    <property type="match status" value="1"/>
</dbReference>
<name>A0ABS8W679_9GAMM</name>
<proteinExistence type="predicted"/>
<dbReference type="RefSeq" id="WP_233050891.1">
    <property type="nucleotide sequence ID" value="NZ_JAIMJA010000001.1"/>
</dbReference>